<evidence type="ECO:0000256" key="3">
    <source>
        <dbReference type="ARBA" id="ARBA00022679"/>
    </source>
</evidence>
<reference evidence="10" key="1">
    <citation type="submission" date="2020-04" db="EMBL/GenBank/DDBJ databases">
        <title>Analysis of mating type loci in Filobasidium floriforme.</title>
        <authorList>
            <person name="Nowrousian M."/>
        </authorList>
    </citation>
    <scope>NUCLEOTIDE SEQUENCE</scope>
    <source>
        <strain evidence="10">CBS 6242</strain>
    </source>
</reference>
<keyword evidence="8 9" id="KW-0472">Membrane</keyword>
<dbReference type="OrthoDB" id="430354at2759"/>
<evidence type="ECO:0000256" key="4">
    <source>
        <dbReference type="ARBA" id="ARBA00022692"/>
    </source>
</evidence>
<feature type="transmembrane region" description="Helical" evidence="9">
    <location>
        <begin position="15"/>
        <end position="33"/>
    </location>
</feature>
<evidence type="ECO:0000313" key="10">
    <source>
        <dbReference type="EMBL" id="KAG7532134.1"/>
    </source>
</evidence>
<comment type="caution">
    <text evidence="10">The sequence shown here is derived from an EMBL/GenBank/DDBJ whole genome shotgun (WGS) entry which is preliminary data.</text>
</comment>
<evidence type="ECO:0008006" key="12">
    <source>
        <dbReference type="Google" id="ProtNLM"/>
    </source>
</evidence>
<proteinExistence type="inferred from homology"/>
<dbReference type="Proteomes" id="UP000812966">
    <property type="component" value="Unassembled WGS sequence"/>
</dbReference>
<evidence type="ECO:0000256" key="7">
    <source>
        <dbReference type="ARBA" id="ARBA00023034"/>
    </source>
</evidence>
<evidence type="ECO:0000256" key="1">
    <source>
        <dbReference type="ARBA" id="ARBA00004323"/>
    </source>
</evidence>
<protein>
    <recommendedName>
        <fullName evidence="12">Mannosyltransferase putative-domain-containing protein</fullName>
    </recommendedName>
</protein>
<gene>
    <name evidence="10" type="ORF">FFLO_03822</name>
</gene>
<comment type="similarity">
    <text evidence="2">Belongs to the MNN1/MNT family.</text>
</comment>
<dbReference type="AlphaFoldDB" id="A0A8K0JKN2"/>
<name>A0A8K0JKN2_9TREE</name>
<evidence type="ECO:0000313" key="11">
    <source>
        <dbReference type="Proteomes" id="UP000812966"/>
    </source>
</evidence>
<dbReference type="Pfam" id="PF11051">
    <property type="entry name" value="Mannosyl_trans3"/>
    <property type="match status" value="1"/>
</dbReference>
<evidence type="ECO:0000256" key="2">
    <source>
        <dbReference type="ARBA" id="ARBA00009105"/>
    </source>
</evidence>
<dbReference type="GO" id="GO:0046354">
    <property type="term" value="P:mannan biosynthetic process"/>
    <property type="evidence" value="ECO:0007669"/>
    <property type="project" value="TreeGrafter"/>
</dbReference>
<evidence type="ECO:0000256" key="6">
    <source>
        <dbReference type="ARBA" id="ARBA00022989"/>
    </source>
</evidence>
<dbReference type="GO" id="GO:0000139">
    <property type="term" value="C:Golgi membrane"/>
    <property type="evidence" value="ECO:0007669"/>
    <property type="project" value="UniProtKB-SubCell"/>
</dbReference>
<dbReference type="SUPFAM" id="SSF53448">
    <property type="entry name" value="Nucleotide-diphospho-sugar transferases"/>
    <property type="match status" value="1"/>
</dbReference>
<dbReference type="PANTHER" id="PTHR31646">
    <property type="entry name" value="ALPHA-1,2-MANNOSYLTRANSFERASE MNN2"/>
    <property type="match status" value="1"/>
</dbReference>
<dbReference type="InterPro" id="IPR022751">
    <property type="entry name" value="Alpha_mannosyltransferase"/>
</dbReference>
<keyword evidence="5" id="KW-0735">Signal-anchor</keyword>
<comment type="subcellular location">
    <subcellularLocation>
        <location evidence="1">Golgi apparatus membrane</location>
        <topology evidence="1">Single-pass type II membrane protein</topology>
    </subcellularLocation>
</comment>
<dbReference type="EMBL" id="JABELV010000073">
    <property type="protein sequence ID" value="KAG7532134.1"/>
    <property type="molecule type" value="Genomic_DNA"/>
</dbReference>
<dbReference type="GO" id="GO:0000026">
    <property type="term" value="F:alpha-1,2-mannosyltransferase activity"/>
    <property type="evidence" value="ECO:0007669"/>
    <property type="project" value="TreeGrafter"/>
</dbReference>
<evidence type="ECO:0000256" key="9">
    <source>
        <dbReference type="SAM" id="Phobius"/>
    </source>
</evidence>
<evidence type="ECO:0000256" key="5">
    <source>
        <dbReference type="ARBA" id="ARBA00022968"/>
    </source>
</evidence>
<dbReference type="PANTHER" id="PTHR31646:SF1">
    <property type="entry name" value="ALPHA-1,2-MANNOSYLTRANSFERASE MNN2"/>
    <property type="match status" value="1"/>
</dbReference>
<sequence length="508" mass="58251">MLQTAPWANRSRSRWIHCAVFITISVVILFTGWHNHVGVDYKAAYGIPTPWRWSNIAEEWIALDTRLEEWINVPIPSAEDMARQGEALCPTGLGGRNETSFHVDQQAYWSSVTTGDIKRARQDLVDWLRAAHKRGEFVIWPETRTKQKKTRGMIMTGGNGRTMRRVALTLDLVRNVYHNQIPVEIFSFADELIDERDKAMIERFGKISFKTIQGKKTGAKRHYIKGRAFLRNSFDEFLYIDSDSIPLQNISQYFDAVEYASQGSVFWPDIYKDHSANAIWRIIGEPCGGDWAQETGQVLFDRTGNFGWNQAVLLLADRMQTQGDFWYHFSYGDKDTWRYAFKILGLPTPTSGRSYSPLGGYLDRNGTRQEQFCGHTMLQWGLTPPDAPDDTRYHPEPGFAHANMLKYHDSHKGRVDVFSQLQRLPVDALTEPSLERLSYVFDWEARCLSIEKQYTEEGTEVNPDDDGPLTIPFEDAFLPGREQELLAIRQVAHQLSQLGSEPLDDVTI</sequence>
<dbReference type="InterPro" id="IPR029044">
    <property type="entry name" value="Nucleotide-diphossugar_trans"/>
</dbReference>
<keyword evidence="4 9" id="KW-0812">Transmembrane</keyword>
<keyword evidence="11" id="KW-1185">Reference proteome</keyword>
<keyword evidence="6 9" id="KW-1133">Transmembrane helix</keyword>
<keyword evidence="3" id="KW-0808">Transferase</keyword>
<accession>A0A8K0JKN2</accession>
<evidence type="ECO:0000256" key="8">
    <source>
        <dbReference type="ARBA" id="ARBA00023136"/>
    </source>
</evidence>
<keyword evidence="7" id="KW-0333">Golgi apparatus</keyword>
<organism evidence="10 11">
    <name type="scientific">Filobasidium floriforme</name>
    <dbReference type="NCBI Taxonomy" id="5210"/>
    <lineage>
        <taxon>Eukaryota</taxon>
        <taxon>Fungi</taxon>
        <taxon>Dikarya</taxon>
        <taxon>Basidiomycota</taxon>
        <taxon>Agaricomycotina</taxon>
        <taxon>Tremellomycetes</taxon>
        <taxon>Filobasidiales</taxon>
        <taxon>Filobasidiaceae</taxon>
        <taxon>Filobasidium</taxon>
    </lineage>
</organism>